<sequence>MTTGVDTRALETRVKRMYELVATEPGAGFHFELGRKDAVFTEAARVLRPAVADIVSEPPLPESVVGNAAAARDRHRDAGANYGVRSVSVLATKPRR</sequence>
<reference evidence="2" key="1">
    <citation type="journal article" date="2019" name="Int. J. Syst. Evol. Microbiol.">
        <title>The Global Catalogue of Microorganisms (GCM) 10K type strain sequencing project: providing services to taxonomists for standard genome sequencing and annotation.</title>
        <authorList>
            <consortium name="The Broad Institute Genomics Platform"/>
            <consortium name="The Broad Institute Genome Sequencing Center for Infectious Disease"/>
            <person name="Wu L."/>
            <person name="Ma J."/>
        </authorList>
    </citation>
    <scope>NUCLEOTIDE SEQUENCE [LARGE SCALE GENOMIC DNA]</scope>
    <source>
        <strain evidence="2">JCM 17017</strain>
    </source>
</reference>
<dbReference type="EMBL" id="BAABCM010000012">
    <property type="protein sequence ID" value="GAA3841340.1"/>
    <property type="molecule type" value="Genomic_DNA"/>
</dbReference>
<evidence type="ECO:0000313" key="2">
    <source>
        <dbReference type="Proteomes" id="UP001501624"/>
    </source>
</evidence>
<organism evidence="1 2">
    <name type="scientific">Amycolatopsis tucumanensis</name>
    <dbReference type="NCBI Taxonomy" id="401106"/>
    <lineage>
        <taxon>Bacteria</taxon>
        <taxon>Bacillati</taxon>
        <taxon>Actinomycetota</taxon>
        <taxon>Actinomycetes</taxon>
        <taxon>Pseudonocardiales</taxon>
        <taxon>Pseudonocardiaceae</taxon>
        <taxon>Amycolatopsis</taxon>
    </lineage>
</organism>
<proteinExistence type="predicted"/>
<accession>A0ABP7JCI0</accession>
<evidence type="ECO:0000313" key="1">
    <source>
        <dbReference type="EMBL" id="GAA3841340.1"/>
    </source>
</evidence>
<dbReference type="Proteomes" id="UP001501624">
    <property type="component" value="Unassembled WGS sequence"/>
</dbReference>
<keyword evidence="2" id="KW-1185">Reference proteome</keyword>
<comment type="caution">
    <text evidence="1">The sequence shown here is derived from an EMBL/GenBank/DDBJ whole genome shotgun (WGS) entry which is preliminary data.</text>
</comment>
<name>A0ABP7JCI0_9PSEU</name>
<dbReference type="RefSeq" id="WP_237339009.1">
    <property type="nucleotide sequence ID" value="NZ_BAABCM010000012.1"/>
</dbReference>
<gene>
    <name evidence="1" type="ORF">GCM10022380_69400</name>
</gene>
<protein>
    <submittedName>
        <fullName evidence="1">Uncharacterized protein</fullName>
    </submittedName>
</protein>